<feature type="region of interest" description="Disordered" evidence="1">
    <location>
        <begin position="469"/>
        <end position="613"/>
    </location>
</feature>
<accession>A0AAJ0HU70</accession>
<feature type="compositionally biased region" description="Low complexity" evidence="1">
    <location>
        <begin position="426"/>
        <end position="443"/>
    </location>
</feature>
<proteinExistence type="predicted"/>
<evidence type="ECO:0000313" key="3">
    <source>
        <dbReference type="Proteomes" id="UP001275084"/>
    </source>
</evidence>
<feature type="compositionally biased region" description="Polar residues" evidence="1">
    <location>
        <begin position="845"/>
        <end position="865"/>
    </location>
</feature>
<comment type="caution">
    <text evidence="2">The sequence shown here is derived from an EMBL/GenBank/DDBJ whole genome shotgun (WGS) entry which is preliminary data.</text>
</comment>
<feature type="region of interest" description="Disordered" evidence="1">
    <location>
        <begin position="1"/>
        <end position="61"/>
    </location>
</feature>
<feature type="region of interest" description="Disordered" evidence="1">
    <location>
        <begin position="172"/>
        <end position="191"/>
    </location>
</feature>
<keyword evidence="3" id="KW-1185">Reference proteome</keyword>
<feature type="region of interest" description="Disordered" evidence="1">
    <location>
        <begin position="222"/>
        <end position="254"/>
    </location>
</feature>
<gene>
    <name evidence="2" type="ORF">B0T25DRAFT_26295</name>
</gene>
<dbReference type="AlphaFoldDB" id="A0AAJ0HU70"/>
<reference evidence="2" key="2">
    <citation type="submission" date="2023-06" db="EMBL/GenBank/DDBJ databases">
        <authorList>
            <consortium name="Lawrence Berkeley National Laboratory"/>
            <person name="Haridas S."/>
            <person name="Hensen N."/>
            <person name="Bonometti L."/>
            <person name="Westerberg I."/>
            <person name="Brannstrom I.O."/>
            <person name="Guillou S."/>
            <person name="Cros-Aarteil S."/>
            <person name="Calhoun S."/>
            <person name="Kuo A."/>
            <person name="Mondo S."/>
            <person name="Pangilinan J."/>
            <person name="Riley R."/>
            <person name="Labutti K."/>
            <person name="Andreopoulos B."/>
            <person name="Lipzen A."/>
            <person name="Chen C."/>
            <person name="Yanf M."/>
            <person name="Daum C."/>
            <person name="Ng V."/>
            <person name="Clum A."/>
            <person name="Steindorff A."/>
            <person name="Ohm R."/>
            <person name="Martin F."/>
            <person name="Silar P."/>
            <person name="Natvig D."/>
            <person name="Lalanne C."/>
            <person name="Gautier V."/>
            <person name="Ament-Velasquez S.L."/>
            <person name="Kruys A."/>
            <person name="Hutchinson M.I."/>
            <person name="Powell A.J."/>
            <person name="Barry K."/>
            <person name="Miller A.N."/>
            <person name="Grigoriev I.V."/>
            <person name="Debuchy R."/>
            <person name="Gladieux P."/>
            <person name="Thoren M.H."/>
            <person name="Johannesson H."/>
        </authorList>
    </citation>
    <scope>NUCLEOTIDE SEQUENCE</scope>
    <source>
        <strain evidence="2">CBS 955.72</strain>
    </source>
</reference>
<feature type="compositionally biased region" description="Basic and acidic residues" evidence="1">
    <location>
        <begin position="738"/>
        <end position="753"/>
    </location>
</feature>
<feature type="compositionally biased region" description="Polar residues" evidence="1">
    <location>
        <begin position="766"/>
        <end position="807"/>
    </location>
</feature>
<protein>
    <submittedName>
        <fullName evidence="2">Uncharacterized protein</fullName>
    </submittedName>
</protein>
<feature type="region of interest" description="Disordered" evidence="1">
    <location>
        <begin position="905"/>
        <end position="927"/>
    </location>
</feature>
<organism evidence="2 3">
    <name type="scientific">Lasiosphaeria hispida</name>
    <dbReference type="NCBI Taxonomy" id="260671"/>
    <lineage>
        <taxon>Eukaryota</taxon>
        <taxon>Fungi</taxon>
        <taxon>Dikarya</taxon>
        <taxon>Ascomycota</taxon>
        <taxon>Pezizomycotina</taxon>
        <taxon>Sordariomycetes</taxon>
        <taxon>Sordariomycetidae</taxon>
        <taxon>Sordariales</taxon>
        <taxon>Lasiosphaeriaceae</taxon>
        <taxon>Lasiosphaeria</taxon>
    </lineage>
</organism>
<feature type="compositionally biased region" description="Low complexity" evidence="1">
    <location>
        <begin position="905"/>
        <end position="919"/>
    </location>
</feature>
<feature type="compositionally biased region" description="Acidic residues" evidence="1">
    <location>
        <begin position="527"/>
        <end position="539"/>
    </location>
</feature>
<reference evidence="2" key="1">
    <citation type="journal article" date="2023" name="Mol. Phylogenet. Evol.">
        <title>Genome-scale phylogeny and comparative genomics of the fungal order Sordariales.</title>
        <authorList>
            <person name="Hensen N."/>
            <person name="Bonometti L."/>
            <person name="Westerberg I."/>
            <person name="Brannstrom I.O."/>
            <person name="Guillou S."/>
            <person name="Cros-Aarteil S."/>
            <person name="Calhoun S."/>
            <person name="Haridas S."/>
            <person name="Kuo A."/>
            <person name="Mondo S."/>
            <person name="Pangilinan J."/>
            <person name="Riley R."/>
            <person name="LaButti K."/>
            <person name="Andreopoulos B."/>
            <person name="Lipzen A."/>
            <person name="Chen C."/>
            <person name="Yan M."/>
            <person name="Daum C."/>
            <person name="Ng V."/>
            <person name="Clum A."/>
            <person name="Steindorff A."/>
            <person name="Ohm R.A."/>
            <person name="Martin F."/>
            <person name="Silar P."/>
            <person name="Natvig D.O."/>
            <person name="Lalanne C."/>
            <person name="Gautier V."/>
            <person name="Ament-Velasquez S.L."/>
            <person name="Kruys A."/>
            <person name="Hutchinson M.I."/>
            <person name="Powell A.J."/>
            <person name="Barry K."/>
            <person name="Miller A.N."/>
            <person name="Grigoriev I.V."/>
            <person name="Debuchy R."/>
            <person name="Gladieux P."/>
            <person name="Hiltunen Thoren M."/>
            <person name="Johannesson H."/>
        </authorList>
    </citation>
    <scope>NUCLEOTIDE SEQUENCE</scope>
    <source>
        <strain evidence="2">CBS 955.72</strain>
    </source>
</reference>
<feature type="compositionally biased region" description="Polar residues" evidence="1">
    <location>
        <begin position="723"/>
        <end position="733"/>
    </location>
</feature>
<feature type="region of interest" description="Disordered" evidence="1">
    <location>
        <begin position="295"/>
        <end position="334"/>
    </location>
</feature>
<feature type="compositionally biased region" description="Polar residues" evidence="1">
    <location>
        <begin position="484"/>
        <end position="499"/>
    </location>
</feature>
<feature type="region of interest" description="Disordered" evidence="1">
    <location>
        <begin position="667"/>
        <end position="833"/>
    </location>
</feature>
<feature type="region of interest" description="Disordered" evidence="1">
    <location>
        <begin position="425"/>
        <end position="447"/>
    </location>
</feature>
<feature type="compositionally biased region" description="Low complexity" evidence="1">
    <location>
        <begin position="1"/>
        <end position="21"/>
    </location>
</feature>
<dbReference type="Proteomes" id="UP001275084">
    <property type="component" value="Unassembled WGS sequence"/>
</dbReference>
<evidence type="ECO:0000256" key="1">
    <source>
        <dbReference type="SAM" id="MobiDB-lite"/>
    </source>
</evidence>
<evidence type="ECO:0000313" key="2">
    <source>
        <dbReference type="EMBL" id="KAK3362977.1"/>
    </source>
</evidence>
<feature type="region of interest" description="Disordered" evidence="1">
    <location>
        <begin position="845"/>
        <end position="892"/>
    </location>
</feature>
<feature type="compositionally biased region" description="Polar residues" evidence="1">
    <location>
        <begin position="875"/>
        <end position="889"/>
    </location>
</feature>
<sequence>MAAMAAMEAANPHLHHGYQQPQPHPPLPASPTLTNPDMILPDYERSDSPDPDLDGSARGHSPLMMWKNAHAASTGSDMHSMFAVTTPGDQRVDHAYGPTGPITPTTPIIYGNGTMLSDIGEVTEVESTPGKPSPLRARAIPRRLESPTRGSGSDAALRSSPTMGLAAMMNKKSNKSLNSQRERRASFESTSTITTQEQAALFADFDDTASVGDSVFQGDDEESMASSYVEGTPVPEPSRLRIPNVDSNDRLSTYSTTSLSRRAEEILANAKKRLTTMEGNLTRARTSLYITPTAYGSDASTPSPPFQRASTAMHARDSGNSTPIHSPGHSRISSDIAMRNGLPYRVTIQRSQSALGAAGGYRQPLSLSKSADHIRGAQDEEHARPTYKVPTVRDSVLQPLTEDEVAQLGETDRSSQAARLENFLSPTFGPFNGDNGNNNGTKGLQRSASAAQMRDIKDQMKDLKGKISSLREQARVDSMKRRSLQSLRTPSPFTHSQIDQWYAEPPSNRSSAIITSTGPAVRNPWNGEEESVDGEIQEDPNEHRDNYAEEEDSNYSEELPSGTQLRPAASRSPERRSLPNPAPYVDGPGAENDSNGSDARTENGGISGDGELSVGFEDAVDIDYESESGDSMYHDSVQHQLSHEDREDAFDYEHFFLHSAMGTMSQQRMLRRGSTDSYTSEESIETTRGPITAAPIVENPASETNSDEHRRSPTKLNPRSRRNSTASVSTVETFATAEEGRSRKSTETSRDVDAVSEEVFGAFPTLSDSPLNGSSNRPDSVGTAVQSPFSTGSGHPSMSSILSSNTPKESEDSISSIPEESMDEAQTYHSGRRLSAFRRPISFSASNSMHRPSVSSFDSTGTNRSFPLVNKPKKASSTGVLTPASSSPDQELKTISDRLLDQTATACEQQQQKTQQMEQNDGPSEATAGHIRKLSGLTDSPLAPPPMQSLLREDKYLVERLVAGLGKCVLGLTENGRASAESRMYRRRIDAARRMLEGLDSGEEIA</sequence>
<dbReference type="EMBL" id="JAUIQD010000001">
    <property type="protein sequence ID" value="KAK3362977.1"/>
    <property type="molecule type" value="Genomic_DNA"/>
</dbReference>
<feature type="compositionally biased region" description="Polar residues" evidence="1">
    <location>
        <begin position="507"/>
        <end position="518"/>
    </location>
</feature>
<name>A0AAJ0HU70_9PEZI</name>